<proteinExistence type="predicted"/>
<evidence type="ECO:0000313" key="1">
    <source>
        <dbReference type="EMBL" id="GMR59069.1"/>
    </source>
</evidence>
<reference evidence="2" key="1">
    <citation type="submission" date="2022-10" db="EMBL/GenBank/DDBJ databases">
        <title>Genome assembly of Pristionchus species.</title>
        <authorList>
            <person name="Yoshida K."/>
            <person name="Sommer R.J."/>
        </authorList>
    </citation>
    <scope>NUCLEOTIDE SEQUENCE [LARGE SCALE GENOMIC DNA]</scope>
    <source>
        <strain evidence="2">RS5460</strain>
    </source>
</reference>
<sequence>RVRSIVRDGEKGLDGLLKGSIFGDAVVYRCETHIRKNITDRFGESGNALATFLLGNVKSDGVRTTGLMDCASLGAARRAFETRRNQIGE</sequence>
<dbReference type="EMBL" id="BTRK01000006">
    <property type="protein sequence ID" value="GMR59069.1"/>
    <property type="molecule type" value="Genomic_DNA"/>
</dbReference>
<feature type="non-terminal residue" evidence="1">
    <location>
        <position position="1"/>
    </location>
</feature>
<evidence type="ECO:0000313" key="2">
    <source>
        <dbReference type="Proteomes" id="UP001328107"/>
    </source>
</evidence>
<accession>A0AAN5IBZ8</accession>
<feature type="non-terminal residue" evidence="1">
    <location>
        <position position="89"/>
    </location>
</feature>
<name>A0AAN5IBZ8_9BILA</name>
<comment type="caution">
    <text evidence="1">The sequence shown here is derived from an EMBL/GenBank/DDBJ whole genome shotgun (WGS) entry which is preliminary data.</text>
</comment>
<keyword evidence="2" id="KW-1185">Reference proteome</keyword>
<evidence type="ECO:0008006" key="3">
    <source>
        <dbReference type="Google" id="ProtNLM"/>
    </source>
</evidence>
<protein>
    <recommendedName>
        <fullName evidence="3">Transposase</fullName>
    </recommendedName>
</protein>
<dbReference type="AlphaFoldDB" id="A0AAN5IBZ8"/>
<dbReference type="Proteomes" id="UP001328107">
    <property type="component" value="Unassembled WGS sequence"/>
</dbReference>
<gene>
    <name evidence="1" type="ORF">PMAYCL1PPCAC_29264</name>
</gene>
<organism evidence="1 2">
    <name type="scientific">Pristionchus mayeri</name>
    <dbReference type="NCBI Taxonomy" id="1317129"/>
    <lineage>
        <taxon>Eukaryota</taxon>
        <taxon>Metazoa</taxon>
        <taxon>Ecdysozoa</taxon>
        <taxon>Nematoda</taxon>
        <taxon>Chromadorea</taxon>
        <taxon>Rhabditida</taxon>
        <taxon>Rhabditina</taxon>
        <taxon>Diplogasteromorpha</taxon>
        <taxon>Diplogasteroidea</taxon>
        <taxon>Neodiplogasteridae</taxon>
        <taxon>Pristionchus</taxon>
    </lineage>
</organism>